<dbReference type="InterPro" id="IPR029063">
    <property type="entry name" value="SAM-dependent_MTases_sf"/>
</dbReference>
<keyword evidence="2" id="KW-0489">Methyltransferase</keyword>
<dbReference type="EMBL" id="VOBQ01000025">
    <property type="protein sequence ID" value="TWO66654.1"/>
    <property type="molecule type" value="Genomic_DNA"/>
</dbReference>
<protein>
    <submittedName>
        <fullName evidence="2">Methyltransferase domain-containing protein</fullName>
    </submittedName>
</protein>
<sequence>MGMKLLRKAVGGLGRALLGWPGARECVVCGKRLARFLPYMSSGLRPFRLPGLMQALEVVGSDIAHFSCPHCLSHDRERHLVLYLRAAGFLERLAHWHILHMAPEPHLARLIAERQPARYVRGDIAPSSAEIERIDLQQIPYLEASFDLAIVNHVMEHVGDDAAALRELARVLKPGGYAILQTPYSPMLESTFEDPGIRAPEARLQAYGQEDHVRLYGRDIFRRFAAVGLVDHTAAHEQVLPGVDPARYGVNAREPFILFRKPEAR</sequence>
<dbReference type="CDD" id="cd02440">
    <property type="entry name" value="AdoMet_MTases"/>
    <property type="match status" value="1"/>
</dbReference>
<name>A0A562ZG02_9BURK</name>
<evidence type="ECO:0000313" key="2">
    <source>
        <dbReference type="EMBL" id="TWO66654.1"/>
    </source>
</evidence>
<evidence type="ECO:0000313" key="3">
    <source>
        <dbReference type="Proteomes" id="UP000318199"/>
    </source>
</evidence>
<organism evidence="2 3">
    <name type="scientific">Caenimonas sedimenti</name>
    <dbReference type="NCBI Taxonomy" id="2596921"/>
    <lineage>
        <taxon>Bacteria</taxon>
        <taxon>Pseudomonadati</taxon>
        <taxon>Pseudomonadota</taxon>
        <taxon>Betaproteobacteria</taxon>
        <taxon>Burkholderiales</taxon>
        <taxon>Comamonadaceae</taxon>
        <taxon>Caenimonas</taxon>
    </lineage>
</organism>
<dbReference type="InterPro" id="IPR013216">
    <property type="entry name" value="Methyltransf_11"/>
</dbReference>
<comment type="caution">
    <text evidence="2">The sequence shown here is derived from an EMBL/GenBank/DDBJ whole genome shotgun (WGS) entry which is preliminary data.</text>
</comment>
<dbReference type="AlphaFoldDB" id="A0A562ZG02"/>
<feature type="domain" description="Methyltransferase type 11" evidence="1">
    <location>
        <begin position="118"/>
        <end position="179"/>
    </location>
</feature>
<reference evidence="2 3" key="1">
    <citation type="submission" date="2019-07" db="EMBL/GenBank/DDBJ databases">
        <title>Caenimonas sedimenti sp. nov., isolated from activated sludge.</title>
        <authorList>
            <person name="Xu J."/>
        </authorList>
    </citation>
    <scope>NUCLEOTIDE SEQUENCE [LARGE SCALE GENOMIC DNA]</scope>
    <source>
        <strain evidence="2 3">HX-9-20</strain>
    </source>
</reference>
<dbReference type="Gene3D" id="3.40.50.150">
    <property type="entry name" value="Vaccinia Virus protein VP39"/>
    <property type="match status" value="1"/>
</dbReference>
<dbReference type="GO" id="GO:0032259">
    <property type="term" value="P:methylation"/>
    <property type="evidence" value="ECO:0007669"/>
    <property type="project" value="UniProtKB-KW"/>
</dbReference>
<accession>A0A562ZG02</accession>
<proteinExistence type="predicted"/>
<dbReference type="Proteomes" id="UP000318199">
    <property type="component" value="Unassembled WGS sequence"/>
</dbReference>
<dbReference type="SUPFAM" id="SSF53335">
    <property type="entry name" value="S-adenosyl-L-methionine-dependent methyltransferases"/>
    <property type="match status" value="1"/>
</dbReference>
<keyword evidence="2" id="KW-0808">Transferase</keyword>
<gene>
    <name evidence="2" type="ORF">FN976_26435</name>
</gene>
<keyword evidence="3" id="KW-1185">Reference proteome</keyword>
<dbReference type="OrthoDB" id="8769632at2"/>
<dbReference type="Pfam" id="PF08241">
    <property type="entry name" value="Methyltransf_11"/>
    <property type="match status" value="1"/>
</dbReference>
<dbReference type="GO" id="GO:0008757">
    <property type="term" value="F:S-adenosylmethionine-dependent methyltransferase activity"/>
    <property type="evidence" value="ECO:0007669"/>
    <property type="project" value="InterPro"/>
</dbReference>
<evidence type="ECO:0000259" key="1">
    <source>
        <dbReference type="Pfam" id="PF08241"/>
    </source>
</evidence>